<sequence>MFSDTLKATTELTVPKADEVKVRSGQEGDELLGLLDGLPLAQAAAYMNETGTSFSTYTRVYKEQWRGLMELHDGKHMPLRSYVNGSVAMIWMKSLLYGLLAAGPQKSAVTAEQILAWLGDSHDVPRPVCDL</sequence>
<organism evidence="1 2">
    <name type="scientific">Trematosphaeria pertusa</name>
    <dbReference type="NCBI Taxonomy" id="390896"/>
    <lineage>
        <taxon>Eukaryota</taxon>
        <taxon>Fungi</taxon>
        <taxon>Dikarya</taxon>
        <taxon>Ascomycota</taxon>
        <taxon>Pezizomycotina</taxon>
        <taxon>Dothideomycetes</taxon>
        <taxon>Pleosporomycetidae</taxon>
        <taxon>Pleosporales</taxon>
        <taxon>Massarineae</taxon>
        <taxon>Trematosphaeriaceae</taxon>
        <taxon>Trematosphaeria</taxon>
    </lineage>
</organism>
<proteinExistence type="predicted"/>
<accession>A0A6A6HUM1</accession>
<reference evidence="1" key="1">
    <citation type="journal article" date="2020" name="Stud. Mycol.">
        <title>101 Dothideomycetes genomes: a test case for predicting lifestyles and emergence of pathogens.</title>
        <authorList>
            <person name="Haridas S."/>
            <person name="Albert R."/>
            <person name="Binder M."/>
            <person name="Bloem J."/>
            <person name="Labutti K."/>
            <person name="Salamov A."/>
            <person name="Andreopoulos B."/>
            <person name="Baker S."/>
            <person name="Barry K."/>
            <person name="Bills G."/>
            <person name="Bluhm B."/>
            <person name="Cannon C."/>
            <person name="Castanera R."/>
            <person name="Culley D."/>
            <person name="Daum C."/>
            <person name="Ezra D."/>
            <person name="Gonzalez J."/>
            <person name="Henrissat B."/>
            <person name="Kuo A."/>
            <person name="Liang C."/>
            <person name="Lipzen A."/>
            <person name="Lutzoni F."/>
            <person name="Magnuson J."/>
            <person name="Mondo S."/>
            <person name="Nolan M."/>
            <person name="Ohm R."/>
            <person name="Pangilinan J."/>
            <person name="Park H.-J."/>
            <person name="Ramirez L."/>
            <person name="Alfaro M."/>
            <person name="Sun H."/>
            <person name="Tritt A."/>
            <person name="Yoshinaga Y."/>
            <person name="Zwiers L.-H."/>
            <person name="Turgeon B."/>
            <person name="Goodwin S."/>
            <person name="Spatafora J."/>
            <person name="Crous P."/>
            <person name="Grigoriev I."/>
        </authorList>
    </citation>
    <scope>NUCLEOTIDE SEQUENCE</scope>
    <source>
        <strain evidence="1">CBS 122368</strain>
    </source>
</reference>
<dbReference type="GeneID" id="54587479"/>
<dbReference type="RefSeq" id="XP_033676800.1">
    <property type="nucleotide sequence ID" value="XM_033834149.1"/>
</dbReference>
<name>A0A6A6HUM1_9PLEO</name>
<protein>
    <submittedName>
        <fullName evidence="1">Uncharacterized protein</fullName>
    </submittedName>
</protein>
<dbReference type="AlphaFoldDB" id="A0A6A6HUM1"/>
<keyword evidence="2" id="KW-1185">Reference proteome</keyword>
<dbReference type="EMBL" id="ML987210">
    <property type="protein sequence ID" value="KAF2241796.1"/>
    <property type="molecule type" value="Genomic_DNA"/>
</dbReference>
<evidence type="ECO:0000313" key="2">
    <source>
        <dbReference type="Proteomes" id="UP000800094"/>
    </source>
</evidence>
<gene>
    <name evidence="1" type="ORF">BU26DRAFT_571543</name>
</gene>
<dbReference type="Proteomes" id="UP000800094">
    <property type="component" value="Unassembled WGS sequence"/>
</dbReference>
<evidence type="ECO:0000313" key="1">
    <source>
        <dbReference type="EMBL" id="KAF2241796.1"/>
    </source>
</evidence>